<feature type="compositionally biased region" description="Basic and acidic residues" evidence="3">
    <location>
        <begin position="231"/>
        <end position="242"/>
    </location>
</feature>
<dbReference type="AlphaFoldDB" id="A0A3A2Z491"/>
<name>A0A3A2Z491_9EURO</name>
<sequence>MNQLNMAAMNPGAGAPGPGVPMINNGSTAPRSDGTMNNIPEAMINNLNTYIYDYFLKRGYFDCARALVHDESIKLNTDSSVKPSPSQRRDGDVNGVEGDAMMTDGKDGDKLKIPDDLPRPNLASESQQSSFLLDWFSLFWDFFWAQRKRGNSNDAKQYLAHTQNMMRIREQQHNQLMRPQAMMAGQMGQLNMRRNGMVAPNLQKAVLQNNTSGLSQQQLAQFQKNPMMHHMQREQSDMEMNGHRPQSPSSVENAPSPSKRPRLEPGHMNGQQLAPNGRGQGQAMAGQPNPALMMQNGISPRGGMNPSQFQAFQQVNPAAQQKPIQVYAQNLALHHSRSVLNNQGMPNGLMNTGVMGNQADLMPMADGQGYQMAGGEFYGANGQLGQVRAGMQTPNGQQGTHALQDYQMQLMLLEQQNKRRLMMARQEQDSMARPDGQPPMPGQQLPPGTSPQGSRTGTSPNPNDQMKRGTPKMPQTGLPGSPSAGDAMAQGRGSPASMNFNGAQLGPDMAGQFFANGMRPPSSNPAFNGAQMGQPGPVGAGNRVASGNWQPQQNQGQTMASQQSPVSQPQPTGTPQERNAMPPPQAPPAAGANTGRTQPSSPQTSAAPPTPQQANKPGPKSKKEPKDGRKRPSKKAAAAATNANTAATPSSEAEHPPTPTPSTPITPQHPNSFNKGGPNASTNAPQQPTSAPAPQPLVQHPPDQTQQPFNELAIPDNGFNLDFSALENNDILENFDFDTFLNTDADTAGFGFDPNLGFNAADGVETGAGDGM</sequence>
<dbReference type="InterPro" id="IPR006594">
    <property type="entry name" value="LisH"/>
</dbReference>
<feature type="region of interest" description="Disordered" evidence="3">
    <location>
        <begin position="422"/>
        <end position="712"/>
    </location>
</feature>
<gene>
    <name evidence="4" type="ORF">PHISCL_09977</name>
</gene>
<feature type="compositionally biased region" description="Polar residues" evidence="3">
    <location>
        <begin position="450"/>
        <end position="464"/>
    </location>
</feature>
<feature type="region of interest" description="Disordered" evidence="3">
    <location>
        <begin position="230"/>
        <end position="308"/>
    </location>
</feature>
<feature type="compositionally biased region" description="Polar residues" evidence="3">
    <location>
        <begin position="244"/>
        <end position="256"/>
    </location>
</feature>
<dbReference type="GO" id="GO:0005634">
    <property type="term" value="C:nucleus"/>
    <property type="evidence" value="ECO:0007669"/>
    <property type="project" value="UniProtKB-SubCell"/>
</dbReference>
<feature type="compositionally biased region" description="Low complexity" evidence="3">
    <location>
        <begin position="588"/>
        <end position="607"/>
    </location>
</feature>
<dbReference type="OrthoDB" id="5600002at2759"/>
<dbReference type="Proteomes" id="UP000266188">
    <property type="component" value="Unassembled WGS sequence"/>
</dbReference>
<feature type="compositionally biased region" description="Polar residues" evidence="3">
    <location>
        <begin position="545"/>
        <end position="560"/>
    </location>
</feature>
<feature type="region of interest" description="Disordered" evidence="3">
    <location>
        <begin position="1"/>
        <end position="33"/>
    </location>
</feature>
<dbReference type="STRING" id="2070753.A0A3A2Z491"/>
<evidence type="ECO:0000313" key="4">
    <source>
        <dbReference type="EMBL" id="RJE17686.1"/>
    </source>
</evidence>
<comment type="caution">
    <text evidence="4">The sequence shown here is derived from an EMBL/GenBank/DDBJ whole genome shotgun (WGS) entry which is preliminary data.</text>
</comment>
<dbReference type="GO" id="GO:0045944">
    <property type="term" value="P:positive regulation of transcription by RNA polymerase II"/>
    <property type="evidence" value="ECO:0007669"/>
    <property type="project" value="TreeGrafter"/>
</dbReference>
<feature type="compositionally biased region" description="Polar residues" evidence="3">
    <location>
        <begin position="76"/>
        <end position="86"/>
    </location>
</feature>
<keyword evidence="2" id="KW-0539">Nucleus</keyword>
<dbReference type="PROSITE" id="PS50896">
    <property type="entry name" value="LISH"/>
    <property type="match status" value="1"/>
</dbReference>
<evidence type="ECO:0000313" key="5">
    <source>
        <dbReference type="Proteomes" id="UP000266188"/>
    </source>
</evidence>
<feature type="compositionally biased region" description="Polar residues" evidence="3">
    <location>
        <begin position="24"/>
        <end position="33"/>
    </location>
</feature>
<dbReference type="EMBL" id="MVGC01000769">
    <property type="protein sequence ID" value="RJE17686.1"/>
    <property type="molecule type" value="Genomic_DNA"/>
</dbReference>
<feature type="region of interest" description="Disordered" evidence="3">
    <location>
        <begin position="76"/>
        <end position="123"/>
    </location>
</feature>
<evidence type="ECO:0000256" key="1">
    <source>
        <dbReference type="ARBA" id="ARBA00004123"/>
    </source>
</evidence>
<evidence type="ECO:0000256" key="2">
    <source>
        <dbReference type="ARBA" id="ARBA00023242"/>
    </source>
</evidence>
<feature type="compositionally biased region" description="Polar residues" evidence="3">
    <location>
        <begin position="671"/>
        <end position="683"/>
    </location>
</feature>
<comment type="subcellular location">
    <subcellularLocation>
        <location evidence="1">Nucleus</location>
    </subcellularLocation>
</comment>
<feature type="compositionally biased region" description="Low complexity" evidence="3">
    <location>
        <begin position="636"/>
        <end position="651"/>
    </location>
</feature>
<feature type="compositionally biased region" description="Low complexity" evidence="3">
    <location>
        <begin position="1"/>
        <end position="13"/>
    </location>
</feature>
<dbReference type="PANTHER" id="PTHR12610:SF12">
    <property type="entry name" value="SEQUENCE-SPECIFIC SINGLE-STRANDED DNA-BINDING PROTEIN, ISOFORM D"/>
    <property type="match status" value="1"/>
</dbReference>
<evidence type="ECO:0000256" key="3">
    <source>
        <dbReference type="SAM" id="MobiDB-lite"/>
    </source>
</evidence>
<dbReference type="PANTHER" id="PTHR12610">
    <property type="entry name" value="SINGLE STRANDED DNA BINDING PROTEIN"/>
    <property type="match status" value="1"/>
</dbReference>
<feature type="compositionally biased region" description="Basic and acidic residues" evidence="3">
    <location>
        <begin position="104"/>
        <end position="118"/>
    </location>
</feature>
<keyword evidence="5" id="KW-1185">Reference proteome</keyword>
<accession>A0A3A2Z491</accession>
<protein>
    <submittedName>
        <fullName evidence="4">Uncharacterized protein</fullName>
    </submittedName>
</protein>
<proteinExistence type="predicted"/>
<organism evidence="4 5">
    <name type="scientific">Aspergillus sclerotialis</name>
    <dbReference type="NCBI Taxonomy" id="2070753"/>
    <lineage>
        <taxon>Eukaryota</taxon>
        <taxon>Fungi</taxon>
        <taxon>Dikarya</taxon>
        <taxon>Ascomycota</taxon>
        <taxon>Pezizomycotina</taxon>
        <taxon>Eurotiomycetes</taxon>
        <taxon>Eurotiomycetidae</taxon>
        <taxon>Eurotiales</taxon>
        <taxon>Aspergillaceae</taxon>
        <taxon>Aspergillus</taxon>
        <taxon>Aspergillus subgen. Polypaecilum</taxon>
    </lineage>
</organism>
<feature type="compositionally biased region" description="Low complexity" evidence="3">
    <location>
        <begin position="561"/>
        <end position="576"/>
    </location>
</feature>
<reference evidence="5" key="1">
    <citation type="submission" date="2017-02" db="EMBL/GenBank/DDBJ databases">
        <authorList>
            <person name="Tafer H."/>
            <person name="Lopandic K."/>
        </authorList>
    </citation>
    <scope>NUCLEOTIDE SEQUENCE [LARGE SCALE GENOMIC DNA]</scope>
    <source>
        <strain evidence="5">CBS 366.77</strain>
    </source>
</reference>